<keyword evidence="3" id="KW-1185">Reference proteome</keyword>
<name>A0A0D9XIR4_9ORYZ</name>
<accession>A0A0D9XIR4</accession>
<organism evidence="2 3">
    <name type="scientific">Leersia perrieri</name>
    <dbReference type="NCBI Taxonomy" id="77586"/>
    <lineage>
        <taxon>Eukaryota</taxon>
        <taxon>Viridiplantae</taxon>
        <taxon>Streptophyta</taxon>
        <taxon>Embryophyta</taxon>
        <taxon>Tracheophyta</taxon>
        <taxon>Spermatophyta</taxon>
        <taxon>Magnoliopsida</taxon>
        <taxon>Liliopsida</taxon>
        <taxon>Poales</taxon>
        <taxon>Poaceae</taxon>
        <taxon>BOP clade</taxon>
        <taxon>Oryzoideae</taxon>
        <taxon>Oryzeae</taxon>
        <taxon>Oryzinae</taxon>
        <taxon>Leersia</taxon>
    </lineage>
</organism>
<evidence type="ECO:0000313" key="3">
    <source>
        <dbReference type="Proteomes" id="UP000032180"/>
    </source>
</evidence>
<feature type="region of interest" description="Disordered" evidence="1">
    <location>
        <begin position="34"/>
        <end position="54"/>
    </location>
</feature>
<protein>
    <submittedName>
        <fullName evidence="2">Uncharacterized protein</fullName>
    </submittedName>
</protein>
<dbReference type="HOGENOM" id="CLU_2545902_0_0_1"/>
<dbReference type="Proteomes" id="UP000032180">
    <property type="component" value="Chromosome 10"/>
</dbReference>
<sequence length="83" mass="9278">MICRSRGLLVADLRPPIQRRRGLFLANLPTTCHLADRPPPRRPLPRRSAATENPPCRAAAIDSSLDDRNELLLMILLIEVQSA</sequence>
<dbReference type="Gramene" id="LPERR10G04540.2">
    <property type="protein sequence ID" value="LPERR10G04540.2"/>
    <property type="gene ID" value="LPERR10G04540"/>
</dbReference>
<evidence type="ECO:0000256" key="1">
    <source>
        <dbReference type="SAM" id="MobiDB-lite"/>
    </source>
</evidence>
<dbReference type="AlphaFoldDB" id="A0A0D9XIR4"/>
<evidence type="ECO:0000313" key="2">
    <source>
        <dbReference type="EnsemblPlants" id="LPERR10G04540.2"/>
    </source>
</evidence>
<reference evidence="3" key="2">
    <citation type="submission" date="2013-12" db="EMBL/GenBank/DDBJ databases">
        <authorList>
            <person name="Yu Y."/>
            <person name="Lee S."/>
            <person name="de Baynast K."/>
            <person name="Wissotski M."/>
            <person name="Liu L."/>
            <person name="Talag J."/>
            <person name="Goicoechea J."/>
            <person name="Angelova A."/>
            <person name="Jetty R."/>
            <person name="Kudrna D."/>
            <person name="Golser W."/>
            <person name="Rivera L."/>
            <person name="Zhang J."/>
            <person name="Wing R."/>
        </authorList>
    </citation>
    <scope>NUCLEOTIDE SEQUENCE</scope>
</reference>
<dbReference type="EnsemblPlants" id="LPERR10G04540.2">
    <property type="protein sequence ID" value="LPERR10G04540.2"/>
    <property type="gene ID" value="LPERR10G04540"/>
</dbReference>
<proteinExistence type="predicted"/>
<reference evidence="2 3" key="1">
    <citation type="submission" date="2012-08" db="EMBL/GenBank/DDBJ databases">
        <title>Oryza genome evolution.</title>
        <authorList>
            <person name="Wing R.A."/>
        </authorList>
    </citation>
    <scope>NUCLEOTIDE SEQUENCE</scope>
</reference>
<reference evidence="2" key="3">
    <citation type="submission" date="2015-04" db="UniProtKB">
        <authorList>
            <consortium name="EnsemblPlants"/>
        </authorList>
    </citation>
    <scope>IDENTIFICATION</scope>
</reference>